<comment type="caution">
    <text evidence="19">The sequence shown here is derived from an EMBL/GenBank/DDBJ whole genome shotgun (WGS) entry which is preliminary data.</text>
</comment>
<dbReference type="PANTHER" id="PTHR47470:SF1">
    <property type="entry name" value="FAD-DEPENDENT OXIDOREDUCTASE 2 FAD BINDING DOMAIN-CONTAINING PROTEIN"/>
    <property type="match status" value="1"/>
</dbReference>
<keyword evidence="4" id="KW-0285">Flavoprotein</keyword>
<dbReference type="AlphaFoldDB" id="A0A919F4E5"/>
<evidence type="ECO:0000256" key="5">
    <source>
        <dbReference type="ARBA" id="ARBA00022827"/>
    </source>
</evidence>
<evidence type="ECO:0000256" key="12">
    <source>
        <dbReference type="ARBA" id="ARBA00049645"/>
    </source>
</evidence>
<evidence type="ECO:0000259" key="18">
    <source>
        <dbReference type="Pfam" id="PF05199"/>
    </source>
</evidence>
<evidence type="ECO:0000256" key="1">
    <source>
        <dbReference type="ARBA" id="ARBA00001974"/>
    </source>
</evidence>
<keyword evidence="10" id="KW-0413">Isomerase</keyword>
<protein>
    <recommendedName>
        <fullName evidence="14">Cholesterol oxidase</fullName>
        <ecNumber evidence="13">1.1.3.6</ecNumber>
        <ecNumber evidence="11">5.3.3.1</ecNumber>
    </recommendedName>
    <alternativeName>
        <fullName evidence="15">Cholesterol isomerase</fullName>
    </alternativeName>
</protein>
<dbReference type="PANTHER" id="PTHR47470">
    <property type="entry name" value="CHOLESTEROL OXIDASE"/>
    <property type="match status" value="1"/>
</dbReference>
<dbReference type="InterPro" id="IPR000172">
    <property type="entry name" value="GMC_OxRdtase_N"/>
</dbReference>
<organism evidence="19 20">
    <name type="scientific">Streptomyces capoamus</name>
    <dbReference type="NCBI Taxonomy" id="68183"/>
    <lineage>
        <taxon>Bacteria</taxon>
        <taxon>Bacillati</taxon>
        <taxon>Actinomycetota</taxon>
        <taxon>Actinomycetes</taxon>
        <taxon>Kitasatosporales</taxon>
        <taxon>Streptomycetaceae</taxon>
        <taxon>Streptomyces</taxon>
    </lineage>
</organism>
<dbReference type="EC" id="1.1.3.6" evidence="13"/>
<dbReference type="Proteomes" id="UP000619355">
    <property type="component" value="Unassembled WGS sequence"/>
</dbReference>
<reference evidence="20" key="1">
    <citation type="journal article" date="2019" name="Int. J. Syst. Evol. Microbiol.">
        <title>The Global Catalogue of Microorganisms (GCM) 10K type strain sequencing project: providing services to taxonomists for standard genome sequencing and annotation.</title>
        <authorList>
            <consortium name="The Broad Institute Genomics Platform"/>
            <consortium name="The Broad Institute Genome Sequencing Center for Infectious Disease"/>
            <person name="Wu L."/>
            <person name="Ma J."/>
        </authorList>
    </citation>
    <scope>NUCLEOTIDE SEQUENCE [LARGE SCALE GENOMIC DNA]</scope>
    <source>
        <strain evidence="20">JCM 4253</strain>
    </source>
</reference>
<dbReference type="GO" id="GO:0008203">
    <property type="term" value="P:cholesterol metabolic process"/>
    <property type="evidence" value="ECO:0007669"/>
    <property type="project" value="UniProtKB-KW"/>
</dbReference>
<evidence type="ECO:0000256" key="3">
    <source>
        <dbReference type="ARBA" id="ARBA00022548"/>
    </source>
</evidence>
<comment type="similarity">
    <text evidence="2">Belongs to the GMC oxidoreductase family.</text>
</comment>
<name>A0A919F4E5_9ACTN</name>
<dbReference type="Pfam" id="PF00732">
    <property type="entry name" value="GMC_oxred_N"/>
    <property type="match status" value="1"/>
</dbReference>
<keyword evidence="7" id="KW-0443">Lipid metabolism</keyword>
<feature type="region of interest" description="Disordered" evidence="16">
    <location>
        <begin position="565"/>
        <end position="598"/>
    </location>
</feature>
<dbReference type="EC" id="5.3.3.1" evidence="11"/>
<evidence type="ECO:0000256" key="4">
    <source>
        <dbReference type="ARBA" id="ARBA00022630"/>
    </source>
</evidence>
<evidence type="ECO:0000256" key="9">
    <source>
        <dbReference type="ARBA" id="ARBA00023221"/>
    </source>
</evidence>
<dbReference type="InterPro" id="IPR036188">
    <property type="entry name" value="FAD/NAD-bd_sf"/>
</dbReference>
<evidence type="ECO:0000256" key="16">
    <source>
        <dbReference type="SAM" id="MobiDB-lite"/>
    </source>
</evidence>
<evidence type="ECO:0000256" key="13">
    <source>
        <dbReference type="ARBA" id="ARBA00049723"/>
    </source>
</evidence>
<sequence length="796" mass="87262">MSTPTRGPEHVDALVIGSGFGGSVVAYRLAEAGLRTIVLERGRAYPPGSFPRSPREVGHALWDPSAGLHGMFQMWRFGHFDSLTSSGLGGGSLIYANVLLRKDEKWFVQDDPLPSGGYETWPVTRADLDEHYDRVEQMLAATPYPLRDPAYAQTAKTNQMIAAAEKLGLDWELPPLAVSFAPSKGEEPGLGLPIPLPEYGNIHGSLYGSARRTCRLLGECDLGCNEGAKNSLDHTYLSAAVSHGADVRTLSEATTIRAAEHGGYLVEYVQHEPDQPGRTLDLPRCSIHCDHLVLAAGTYGTSWLLLRNRHHLRGLGTALGTRFSGNGDLLTFLLPTLDGRRLELDAAHGPVITVAVRMPDRLDTEGAGRGYYIEDGGYPGFVDWMMEDTDVVGRIFRLGEFLARWAAERLTRQPSSHVGREISRLVGSGSLSGGALPLLGMGRDTPDGTFLLDKSGLLQATWRTDTSYDYFAAVRRTMRCFADTLGTRYFDNPIWFFRRVISVHPLGGAPMSRTKEEGVCDPHGQVWDHPGLWIADGAAMPGPVGANPSLTIAAWADRLATRLLEHRPAETRRTQPATPSRPAQRAEPLPKPHGKPTRLTFTEEMKGFFAFDEADPLTGERLGRAAQRRLMFHLTITVSDVFRFLAEPSHTALAQGWLDAPSLGGRLPVSQGWFNLFTQGETPTTRHLSYLLHTVSGNGEPVALTGRKEVHHGSGVEVWPDTSTLFFRLLHGQLPPDTPEGDTPIIGAGVLHILKPDFVRELVTLRVSGPDARRAACDFGRFFLGNLWEVYGHHLS</sequence>
<dbReference type="Pfam" id="PF13450">
    <property type="entry name" value="NAD_binding_8"/>
    <property type="match status" value="1"/>
</dbReference>
<dbReference type="GO" id="GO:0050660">
    <property type="term" value="F:flavin adenine dinucleotide binding"/>
    <property type="evidence" value="ECO:0007669"/>
    <property type="project" value="InterPro"/>
</dbReference>
<dbReference type="Pfam" id="PF05199">
    <property type="entry name" value="GMC_oxred_C"/>
    <property type="match status" value="1"/>
</dbReference>
<evidence type="ECO:0000256" key="14">
    <source>
        <dbReference type="ARBA" id="ARBA00049744"/>
    </source>
</evidence>
<evidence type="ECO:0000256" key="8">
    <source>
        <dbReference type="ARBA" id="ARBA00023166"/>
    </source>
</evidence>
<evidence type="ECO:0000313" key="20">
    <source>
        <dbReference type="Proteomes" id="UP000619355"/>
    </source>
</evidence>
<evidence type="ECO:0000259" key="17">
    <source>
        <dbReference type="Pfam" id="PF00732"/>
    </source>
</evidence>
<dbReference type="GO" id="GO:0004769">
    <property type="term" value="F:steroid Delta-isomerase activity"/>
    <property type="evidence" value="ECO:0007669"/>
    <property type="project" value="UniProtKB-EC"/>
</dbReference>
<dbReference type="InterPro" id="IPR052542">
    <property type="entry name" value="Cholesterol_Oxidase"/>
</dbReference>
<evidence type="ECO:0000256" key="10">
    <source>
        <dbReference type="ARBA" id="ARBA00023235"/>
    </source>
</evidence>
<evidence type="ECO:0000256" key="7">
    <source>
        <dbReference type="ARBA" id="ARBA00023098"/>
    </source>
</evidence>
<keyword evidence="6" id="KW-0560">Oxidoreductase</keyword>
<keyword evidence="20" id="KW-1185">Reference proteome</keyword>
<feature type="domain" description="Glucose-methanol-choline oxidoreductase N-terminal" evidence="17">
    <location>
        <begin position="214"/>
        <end position="307"/>
    </location>
</feature>
<comment type="pathway">
    <text evidence="12">Steroid metabolism; cholesterol degradation.</text>
</comment>
<dbReference type="GO" id="GO:0016995">
    <property type="term" value="F:cholesterol oxidase activity"/>
    <property type="evidence" value="ECO:0007669"/>
    <property type="project" value="UniProtKB-EC"/>
</dbReference>
<gene>
    <name evidence="19" type="ORF">GCM10018980_76120</name>
</gene>
<dbReference type="Gene3D" id="3.50.50.60">
    <property type="entry name" value="FAD/NAD(P)-binding domain"/>
    <property type="match status" value="3"/>
</dbReference>
<dbReference type="RefSeq" id="WP_189986718.1">
    <property type="nucleotide sequence ID" value="NZ_BNBF01000047.1"/>
</dbReference>
<comment type="cofactor">
    <cofactor evidence="1">
        <name>FAD</name>
        <dbReference type="ChEBI" id="CHEBI:57692"/>
    </cofactor>
</comment>
<keyword evidence="9" id="KW-0753">Steroid metabolism</keyword>
<dbReference type="InterPro" id="IPR007867">
    <property type="entry name" value="GMC_OxRtase_C"/>
</dbReference>
<dbReference type="Gene3D" id="3.30.410.10">
    <property type="entry name" value="Cholesterol Oxidase, domain 2"/>
    <property type="match status" value="1"/>
</dbReference>
<evidence type="ECO:0000256" key="15">
    <source>
        <dbReference type="ARBA" id="ARBA00049778"/>
    </source>
</evidence>
<evidence type="ECO:0000256" key="11">
    <source>
        <dbReference type="ARBA" id="ARBA00038856"/>
    </source>
</evidence>
<proteinExistence type="inferred from homology"/>
<keyword evidence="5" id="KW-0274">FAD</keyword>
<accession>A0A919F4E5</accession>
<feature type="domain" description="Glucose-methanol-choline oxidoreductase C-terminal" evidence="18">
    <location>
        <begin position="502"/>
        <end position="556"/>
    </location>
</feature>
<dbReference type="SUPFAM" id="SSF51905">
    <property type="entry name" value="FAD/NAD(P)-binding domain"/>
    <property type="match status" value="1"/>
</dbReference>
<evidence type="ECO:0000256" key="2">
    <source>
        <dbReference type="ARBA" id="ARBA00010790"/>
    </source>
</evidence>
<keyword evidence="8" id="KW-1207">Sterol metabolism</keyword>
<dbReference type="EMBL" id="BNBF01000047">
    <property type="protein sequence ID" value="GHG77645.1"/>
    <property type="molecule type" value="Genomic_DNA"/>
</dbReference>
<evidence type="ECO:0000313" key="19">
    <source>
        <dbReference type="EMBL" id="GHG77645.1"/>
    </source>
</evidence>
<keyword evidence="3" id="KW-0153">Cholesterol metabolism</keyword>
<evidence type="ECO:0000256" key="6">
    <source>
        <dbReference type="ARBA" id="ARBA00023002"/>
    </source>
</evidence>